<evidence type="ECO:0000313" key="1">
    <source>
        <dbReference type="EMBL" id="CAB4129362.1"/>
    </source>
</evidence>
<name>A0A6J5L751_9CAUD</name>
<gene>
    <name evidence="1" type="ORF">UFOVP118_2</name>
</gene>
<organism evidence="1">
    <name type="scientific">uncultured Caudovirales phage</name>
    <dbReference type="NCBI Taxonomy" id="2100421"/>
    <lineage>
        <taxon>Viruses</taxon>
        <taxon>Duplodnaviria</taxon>
        <taxon>Heunggongvirae</taxon>
        <taxon>Uroviricota</taxon>
        <taxon>Caudoviricetes</taxon>
        <taxon>Peduoviridae</taxon>
        <taxon>Maltschvirus</taxon>
        <taxon>Maltschvirus maltsch</taxon>
    </lineage>
</organism>
<reference evidence="1" key="1">
    <citation type="submission" date="2020-04" db="EMBL/GenBank/DDBJ databases">
        <authorList>
            <person name="Chiriac C."/>
            <person name="Salcher M."/>
            <person name="Ghai R."/>
            <person name="Kavagutti S V."/>
        </authorList>
    </citation>
    <scope>NUCLEOTIDE SEQUENCE</scope>
</reference>
<accession>A0A6J5L751</accession>
<proteinExistence type="predicted"/>
<sequence length="61" mass="7475">MNNKLLRVLIDSRHAQKTDEDQQDFKSWLWNGDGLKYYGIDDLPEHVFIDTFNYYWDMPDY</sequence>
<protein>
    <submittedName>
        <fullName evidence="1">Uncharacterized protein</fullName>
    </submittedName>
</protein>
<dbReference type="EMBL" id="LR796234">
    <property type="protein sequence ID" value="CAB4129362.1"/>
    <property type="molecule type" value="Genomic_DNA"/>
</dbReference>